<dbReference type="Pfam" id="PF01106">
    <property type="entry name" value="NifU"/>
    <property type="match status" value="1"/>
</dbReference>
<feature type="domain" description="NIF system FeS cluster assembly NifU C-terminal" evidence="2">
    <location>
        <begin position="48"/>
        <end position="107"/>
    </location>
</feature>
<dbReference type="GO" id="GO:0016226">
    <property type="term" value="P:iron-sulfur cluster assembly"/>
    <property type="evidence" value="ECO:0007669"/>
    <property type="project" value="InterPro"/>
</dbReference>
<dbReference type="InterPro" id="IPR034904">
    <property type="entry name" value="FSCA_dom_sf"/>
</dbReference>
<evidence type="ECO:0000313" key="3">
    <source>
        <dbReference type="EMBL" id="AAW57048.1"/>
    </source>
</evidence>
<gene>
    <name evidence="3" type="primary">nifU</name>
</gene>
<proteinExistence type="predicted"/>
<name>A1KYJ5_9CYAN</name>
<comment type="function">
    <text evidence="1">May be involved in the formation or repair of [Fe-S] clusters present in iron-sulfur proteins.</text>
</comment>
<reference evidence="3" key="1">
    <citation type="journal article" date="2008" name="BMC Evol. Biol.">
        <title>The cyanobacterial endosymbiont of the unicellular algae Rhopalodia gibba shows reductive genome evolution.</title>
        <authorList>
            <person name="Kneip C."/>
            <person name="Voss C."/>
            <person name="Lockhart P.J."/>
            <person name="Maier U.G."/>
        </authorList>
    </citation>
    <scope>NUCLEOTIDE SEQUENCE</scope>
</reference>
<accession>A1KYJ5</accession>
<protein>
    <submittedName>
        <fullName evidence="3">Nitrogen fixation protein U</fullName>
    </submittedName>
</protein>
<dbReference type="EMBL" id="AY728387">
    <property type="protein sequence ID" value="AAW57048.1"/>
    <property type="molecule type" value="Genomic_DNA"/>
</dbReference>
<dbReference type="GO" id="GO:0051536">
    <property type="term" value="F:iron-sulfur cluster binding"/>
    <property type="evidence" value="ECO:0007669"/>
    <property type="project" value="InterPro"/>
</dbReference>
<dbReference type="SUPFAM" id="SSF117916">
    <property type="entry name" value="Fe-S cluster assembly (FSCA) domain-like"/>
    <property type="match status" value="1"/>
</dbReference>
<dbReference type="InterPro" id="IPR001075">
    <property type="entry name" value="NIF_FeS_clus_asmbl_NifU_C"/>
</dbReference>
<evidence type="ECO:0000259" key="2">
    <source>
        <dbReference type="Pfam" id="PF01106"/>
    </source>
</evidence>
<dbReference type="AlphaFoldDB" id="A1KYJ5"/>
<organism evidence="3">
    <name type="scientific">cyanobacterium endosymbiont of Rhopalodia gibba</name>
    <dbReference type="NCBI Taxonomy" id="309035"/>
    <lineage>
        <taxon>Bacteria</taxon>
        <taxon>Bacillati</taxon>
        <taxon>Cyanobacteriota</taxon>
    </lineage>
</organism>
<sequence>MWDYIDSILTEIVPEETIAVETATGVARSKSKVVATTFLINLQKITFIQKILKEEVKPAPAQDGGDVDLFNKVTLKGACSSFMSSAATLENAIKSRLRDCISPELIVISV</sequence>
<evidence type="ECO:0000256" key="1">
    <source>
        <dbReference type="ARBA" id="ARBA00049958"/>
    </source>
</evidence>
<dbReference type="GO" id="GO:0005506">
    <property type="term" value="F:iron ion binding"/>
    <property type="evidence" value="ECO:0007669"/>
    <property type="project" value="InterPro"/>
</dbReference>
<dbReference type="Gene3D" id="3.30.300.130">
    <property type="entry name" value="Fe-S cluster assembly (FSCA)"/>
    <property type="match status" value="1"/>
</dbReference>